<evidence type="ECO:0000256" key="1">
    <source>
        <dbReference type="SAM" id="Phobius"/>
    </source>
</evidence>
<dbReference type="InterPro" id="IPR038874">
    <property type="entry name" value="TMEM253"/>
</dbReference>
<feature type="transmembrane region" description="Helical" evidence="1">
    <location>
        <begin position="157"/>
        <end position="178"/>
    </location>
</feature>
<evidence type="ECO:0000313" key="2">
    <source>
        <dbReference type="Ensembl" id="ENSXMAP00000035092.1"/>
    </source>
</evidence>
<reference evidence="3" key="1">
    <citation type="submission" date="2012-01" db="EMBL/GenBank/DDBJ databases">
        <authorList>
            <person name="Walter R."/>
            <person name="Schartl M."/>
            <person name="Warren W."/>
        </authorList>
    </citation>
    <scope>NUCLEOTIDE SEQUENCE [LARGE SCALE GENOMIC DNA]</scope>
    <source>
        <strain evidence="3">JP 163 A</strain>
    </source>
</reference>
<keyword evidence="3" id="KW-1185">Reference proteome</keyword>
<dbReference type="InParanoid" id="A0A3B5QW67"/>
<reference evidence="2" key="3">
    <citation type="submission" date="2025-08" db="UniProtKB">
        <authorList>
            <consortium name="Ensembl"/>
        </authorList>
    </citation>
    <scope>IDENTIFICATION</scope>
    <source>
        <strain evidence="2">JP 163 A</strain>
    </source>
</reference>
<dbReference type="GeneTree" id="ENSGT00690000103052"/>
<reference evidence="2" key="4">
    <citation type="submission" date="2025-09" db="UniProtKB">
        <authorList>
            <consortium name="Ensembl"/>
        </authorList>
    </citation>
    <scope>IDENTIFICATION</scope>
    <source>
        <strain evidence="2">JP 163 A</strain>
    </source>
</reference>
<name>A0A3B5QW67_XIPMA</name>
<dbReference type="Ensembl" id="ENSXMAT00000034837.1">
    <property type="protein sequence ID" value="ENSXMAP00000035092.1"/>
    <property type="gene ID" value="ENSXMAG00000029162.1"/>
</dbReference>
<keyword evidence="1" id="KW-1133">Transmembrane helix</keyword>
<feature type="transmembrane region" description="Helical" evidence="1">
    <location>
        <begin position="114"/>
        <end position="137"/>
    </location>
</feature>
<dbReference type="OMA" id="PRLWKVQ"/>
<keyword evidence="1" id="KW-0812">Transmembrane</keyword>
<feature type="transmembrane region" description="Helical" evidence="1">
    <location>
        <begin position="76"/>
        <end position="102"/>
    </location>
</feature>
<reference evidence="3" key="2">
    <citation type="journal article" date="2013" name="Nat. Genet.">
        <title>The genome of the platyfish, Xiphophorus maculatus, provides insights into evolutionary adaptation and several complex traits.</title>
        <authorList>
            <person name="Schartl M."/>
            <person name="Walter R.B."/>
            <person name="Shen Y."/>
            <person name="Garcia T."/>
            <person name="Catchen J."/>
            <person name="Amores A."/>
            <person name="Braasch I."/>
            <person name="Chalopin D."/>
            <person name="Volff J.N."/>
            <person name="Lesch K.P."/>
            <person name="Bisazza A."/>
            <person name="Minx P."/>
            <person name="Hillier L."/>
            <person name="Wilson R.K."/>
            <person name="Fuerstenberg S."/>
            <person name="Boore J."/>
            <person name="Searle S."/>
            <person name="Postlethwait J.H."/>
            <person name="Warren W.C."/>
        </authorList>
    </citation>
    <scope>NUCLEOTIDE SEQUENCE [LARGE SCALE GENOMIC DNA]</scope>
    <source>
        <strain evidence="3">JP 163 A</strain>
    </source>
</reference>
<dbReference type="PANTHER" id="PTHR37359">
    <property type="entry name" value="TRANSMEMBRANE PROTEIN 253"/>
    <property type="match status" value="1"/>
</dbReference>
<accession>A0A3B5QW67</accession>
<sequence length="216" mass="23968">MMQNMFQEGLYQVFFKETPPASPSTETSNTNNENLTNVRIHRWFGTVVNTRLLVTGVIQVLSALASILTTVSHACVSYGCSVVMVTPVWSSLSYAAAGCLAVEVQRKAGNIKIIILMTLNIFSLLFGFAALLANSLASVEATDLSSYQQAGSNVVKATYIVFTSLCFLGTFYILFLCWRGLRRYSSRNVKAYIRISQVRMPPEPKYVLLTVETRHV</sequence>
<dbReference type="Proteomes" id="UP000002852">
    <property type="component" value="Unassembled WGS sequence"/>
</dbReference>
<proteinExistence type="predicted"/>
<dbReference type="PANTHER" id="PTHR37359:SF1">
    <property type="entry name" value="TRANSMEMBRANE PROTEIN 253"/>
    <property type="match status" value="1"/>
</dbReference>
<feature type="transmembrane region" description="Helical" evidence="1">
    <location>
        <begin position="52"/>
        <end position="70"/>
    </location>
</feature>
<organism evidence="2 3">
    <name type="scientific">Xiphophorus maculatus</name>
    <name type="common">Southern platyfish</name>
    <name type="synonym">Platypoecilus maculatus</name>
    <dbReference type="NCBI Taxonomy" id="8083"/>
    <lineage>
        <taxon>Eukaryota</taxon>
        <taxon>Metazoa</taxon>
        <taxon>Chordata</taxon>
        <taxon>Craniata</taxon>
        <taxon>Vertebrata</taxon>
        <taxon>Euteleostomi</taxon>
        <taxon>Actinopterygii</taxon>
        <taxon>Neopterygii</taxon>
        <taxon>Teleostei</taxon>
        <taxon>Neoteleostei</taxon>
        <taxon>Acanthomorphata</taxon>
        <taxon>Ovalentaria</taxon>
        <taxon>Atherinomorphae</taxon>
        <taxon>Cyprinodontiformes</taxon>
        <taxon>Poeciliidae</taxon>
        <taxon>Poeciliinae</taxon>
        <taxon>Xiphophorus</taxon>
    </lineage>
</organism>
<dbReference type="AlphaFoldDB" id="A0A3B5QW67"/>
<evidence type="ECO:0000313" key="3">
    <source>
        <dbReference type="Proteomes" id="UP000002852"/>
    </source>
</evidence>
<protein>
    <submittedName>
        <fullName evidence="2">Si:dkey-30c15.13</fullName>
    </submittedName>
</protein>
<keyword evidence="1" id="KW-0472">Membrane</keyword>